<keyword evidence="4 10" id="KW-0812">Transmembrane</keyword>
<dbReference type="SUPFAM" id="SSF103473">
    <property type="entry name" value="MFS general substrate transporter"/>
    <property type="match status" value="1"/>
</dbReference>
<comment type="catalytic activity">
    <reaction evidence="7">
        <text>myo-inositol(out) + H(+)(out) = myo-inositol(in) + H(+)(in)</text>
        <dbReference type="Rhea" id="RHEA:60364"/>
        <dbReference type="ChEBI" id="CHEBI:15378"/>
        <dbReference type="ChEBI" id="CHEBI:17268"/>
    </reaction>
</comment>
<dbReference type="PROSITE" id="PS50850">
    <property type="entry name" value="MFS"/>
    <property type="match status" value="1"/>
</dbReference>
<dbReference type="InterPro" id="IPR005829">
    <property type="entry name" value="Sugar_transporter_CS"/>
</dbReference>
<dbReference type="GO" id="GO:0016020">
    <property type="term" value="C:membrane"/>
    <property type="evidence" value="ECO:0007669"/>
    <property type="project" value="UniProtKB-SubCell"/>
</dbReference>
<keyword evidence="6 10" id="KW-0472">Membrane</keyword>
<dbReference type="PANTHER" id="PTHR48020">
    <property type="entry name" value="PROTON MYO-INOSITOL COTRANSPORTER"/>
    <property type="match status" value="1"/>
</dbReference>
<evidence type="ECO:0000256" key="7">
    <source>
        <dbReference type="ARBA" id="ARBA00049119"/>
    </source>
</evidence>
<evidence type="ECO:0000313" key="12">
    <source>
        <dbReference type="EMBL" id="KAA8906908.1"/>
    </source>
</evidence>
<evidence type="ECO:0000256" key="8">
    <source>
        <dbReference type="RuleBase" id="RU003346"/>
    </source>
</evidence>
<feature type="transmembrane region" description="Helical" evidence="10">
    <location>
        <begin position="392"/>
        <end position="411"/>
    </location>
</feature>
<dbReference type="PROSITE" id="PS00216">
    <property type="entry name" value="SUGAR_TRANSPORT_1"/>
    <property type="match status" value="1"/>
</dbReference>
<feature type="transmembrane region" description="Helical" evidence="10">
    <location>
        <begin position="329"/>
        <end position="350"/>
    </location>
</feature>
<dbReference type="Proteomes" id="UP000761534">
    <property type="component" value="Unassembled WGS sequence"/>
</dbReference>
<evidence type="ECO:0000313" key="13">
    <source>
        <dbReference type="Proteomes" id="UP000761534"/>
    </source>
</evidence>
<feature type="transmembrane region" description="Helical" evidence="10">
    <location>
        <begin position="293"/>
        <end position="317"/>
    </location>
</feature>
<comment type="similarity">
    <text evidence="2 8">Belongs to the major facilitator superfamily. Sugar transporter (TC 2.A.1.1) family.</text>
</comment>
<feature type="transmembrane region" description="Helical" evidence="10">
    <location>
        <begin position="139"/>
        <end position="163"/>
    </location>
</feature>
<comment type="subcellular location">
    <subcellularLocation>
        <location evidence="1">Membrane</location>
        <topology evidence="1">Multi-pass membrane protein</topology>
    </subcellularLocation>
</comment>
<dbReference type="Pfam" id="PF00083">
    <property type="entry name" value="Sugar_tr"/>
    <property type="match status" value="1"/>
</dbReference>
<dbReference type="GO" id="GO:1904679">
    <property type="term" value="P:myo-inositol import across plasma membrane"/>
    <property type="evidence" value="ECO:0007669"/>
    <property type="project" value="TreeGrafter"/>
</dbReference>
<reference evidence="12" key="1">
    <citation type="journal article" date="2019" name="G3 (Bethesda)">
        <title>Genome Assemblies of Two Rare Opportunistic Yeast Pathogens: Diutina rugosa (syn. Candida rugosa) and Trichomonascus ciferrii (syn. Candida ciferrii).</title>
        <authorList>
            <person name="Mixao V."/>
            <person name="Saus E."/>
            <person name="Hansen A.P."/>
            <person name="Lass-Florl C."/>
            <person name="Gabaldon T."/>
        </authorList>
    </citation>
    <scope>NUCLEOTIDE SEQUENCE</scope>
    <source>
        <strain evidence="12">CBS 4856</strain>
    </source>
</reference>
<evidence type="ECO:0000256" key="5">
    <source>
        <dbReference type="ARBA" id="ARBA00022989"/>
    </source>
</evidence>
<evidence type="ECO:0000256" key="1">
    <source>
        <dbReference type="ARBA" id="ARBA00004141"/>
    </source>
</evidence>
<comment type="caution">
    <text evidence="12">The sequence shown here is derived from an EMBL/GenBank/DDBJ whole genome shotgun (WGS) entry which is preliminary data.</text>
</comment>
<name>A0A642UW48_9ASCO</name>
<keyword evidence="13" id="KW-1185">Reference proteome</keyword>
<feature type="transmembrane region" description="Helical" evidence="10">
    <location>
        <begin position="465"/>
        <end position="483"/>
    </location>
</feature>
<protein>
    <recommendedName>
        <fullName evidence="11">Major facilitator superfamily (MFS) profile domain-containing protein</fullName>
    </recommendedName>
</protein>
<dbReference type="InterPro" id="IPR050814">
    <property type="entry name" value="Myo-inositol_Transporter"/>
</dbReference>
<feature type="transmembrane region" description="Helical" evidence="10">
    <location>
        <begin position="204"/>
        <end position="225"/>
    </location>
</feature>
<dbReference type="InterPro" id="IPR036259">
    <property type="entry name" value="MFS_trans_sf"/>
</dbReference>
<organism evidence="12 13">
    <name type="scientific">Trichomonascus ciferrii</name>
    <dbReference type="NCBI Taxonomy" id="44093"/>
    <lineage>
        <taxon>Eukaryota</taxon>
        <taxon>Fungi</taxon>
        <taxon>Dikarya</taxon>
        <taxon>Ascomycota</taxon>
        <taxon>Saccharomycotina</taxon>
        <taxon>Dipodascomycetes</taxon>
        <taxon>Dipodascales</taxon>
        <taxon>Trichomonascaceae</taxon>
        <taxon>Trichomonascus</taxon>
        <taxon>Trichomonascus ciferrii complex</taxon>
    </lineage>
</organism>
<dbReference type="Gene3D" id="1.20.1250.20">
    <property type="entry name" value="MFS general substrate transporter like domains"/>
    <property type="match status" value="1"/>
</dbReference>
<feature type="transmembrane region" description="Helical" evidence="10">
    <location>
        <begin position="432"/>
        <end position="453"/>
    </location>
</feature>
<accession>A0A642UW48</accession>
<keyword evidence="5 10" id="KW-1133">Transmembrane helix</keyword>
<feature type="transmembrane region" description="Helical" evidence="10">
    <location>
        <begin position="175"/>
        <end position="198"/>
    </location>
</feature>
<feature type="transmembrane region" description="Helical" evidence="10">
    <location>
        <begin position="89"/>
        <end position="109"/>
    </location>
</feature>
<dbReference type="CDD" id="cd17360">
    <property type="entry name" value="MFS_HMIT_like"/>
    <property type="match status" value="1"/>
</dbReference>
<evidence type="ECO:0000256" key="6">
    <source>
        <dbReference type="ARBA" id="ARBA00023136"/>
    </source>
</evidence>
<feature type="transmembrane region" description="Helical" evidence="10">
    <location>
        <begin position="116"/>
        <end position="133"/>
    </location>
</feature>
<dbReference type="VEuPathDB" id="FungiDB:TRICI_005046"/>
<feature type="domain" description="Major facilitator superfamily (MFS) profile" evidence="11">
    <location>
        <begin position="49"/>
        <end position="487"/>
    </location>
</feature>
<dbReference type="OrthoDB" id="6339427at2759"/>
<dbReference type="FunFam" id="1.20.1250.20:FF:000073">
    <property type="entry name" value="MFS myo-inositol transporter, putative"/>
    <property type="match status" value="1"/>
</dbReference>
<dbReference type="PANTHER" id="PTHR48020:SF12">
    <property type="entry name" value="PROTON MYO-INOSITOL COTRANSPORTER"/>
    <property type="match status" value="1"/>
</dbReference>
<evidence type="ECO:0000256" key="4">
    <source>
        <dbReference type="ARBA" id="ARBA00022692"/>
    </source>
</evidence>
<evidence type="ECO:0000256" key="2">
    <source>
        <dbReference type="ARBA" id="ARBA00010992"/>
    </source>
</evidence>
<evidence type="ECO:0000256" key="9">
    <source>
        <dbReference type="SAM" id="MobiDB-lite"/>
    </source>
</evidence>
<evidence type="ECO:0000256" key="10">
    <source>
        <dbReference type="SAM" id="Phobius"/>
    </source>
</evidence>
<feature type="region of interest" description="Disordered" evidence="9">
    <location>
        <begin position="1"/>
        <end position="32"/>
    </location>
</feature>
<dbReference type="PRINTS" id="PR00171">
    <property type="entry name" value="SUGRTRNSPORT"/>
</dbReference>
<evidence type="ECO:0000256" key="3">
    <source>
        <dbReference type="ARBA" id="ARBA00022448"/>
    </source>
</evidence>
<dbReference type="EMBL" id="SWFS01000388">
    <property type="protein sequence ID" value="KAA8906908.1"/>
    <property type="molecule type" value="Genomic_DNA"/>
</dbReference>
<dbReference type="InterPro" id="IPR020846">
    <property type="entry name" value="MFS_dom"/>
</dbReference>
<dbReference type="NCBIfam" id="TIGR00879">
    <property type="entry name" value="SP"/>
    <property type="match status" value="1"/>
</dbReference>
<evidence type="ECO:0000259" key="11">
    <source>
        <dbReference type="PROSITE" id="PS50850"/>
    </source>
</evidence>
<dbReference type="GO" id="GO:0005366">
    <property type="term" value="F:myo-inositol:proton symporter activity"/>
    <property type="evidence" value="ECO:0007669"/>
    <property type="project" value="TreeGrafter"/>
</dbReference>
<dbReference type="InterPro" id="IPR005828">
    <property type="entry name" value="MFS_sugar_transport-like"/>
</dbReference>
<gene>
    <name evidence="12" type="ORF">TRICI_005046</name>
</gene>
<feature type="transmembrane region" description="Helical" evidence="10">
    <location>
        <begin position="357"/>
        <end position="380"/>
    </location>
</feature>
<keyword evidence="3 8" id="KW-0813">Transport</keyword>
<dbReference type="AlphaFoldDB" id="A0A642UW48"/>
<sequence length="535" mass="58603">MKRFEDGTRVGSGELFSDEGRRGELSDESFSEDPHTIEVRGMSRLTMILTVLTSFCGFMFGYDTGYISGALVVIGDDLGKTLTSGDKEFITSATSLGALLSAIFAGSLADRFGRKWVISLANILFIVGAIMQVCAHDLWVMIMGRFVMGWGVGIASLVAPIYISEMAPSRFRGRLIVVNVLAITGGQLIAYGVGAGLATVKNGWRILVGLSLVPSVIQMVMFVFMPETPRFLVRRGRVDDARRVLQRTYKQTTDQELDSKMHDLNVSLSMAGSYKNPWKTLVELHRVPSNFRALIITCGLQGIQQFCGWNAMMYFSATVFETVGFDNPTAVSIIISGTNFVFTIVAFMIIDKVGRRKILLCTIWGMALGLVLNAIAFHFNDPEANGNGSNGISGWSIVIIISMLLYAAFYGTGIGNVPWQQAEMFPMSVRGMGSSFATATNWAGSLVVSSTFLTMMDKITPTGTFAFYAGLCVVGQIFVYFLYPETAGLALEEVQELLDGGFNVKKSVQKNKQIKSFYSQKAQANHDHLEDISNE</sequence>
<dbReference type="InterPro" id="IPR003663">
    <property type="entry name" value="Sugar/inositol_transpt"/>
</dbReference>
<proteinExistence type="inferred from homology"/>